<dbReference type="GeneID" id="28901447"/>
<feature type="domain" description="HNH nuclease" evidence="2">
    <location>
        <begin position="1061"/>
        <end position="1135"/>
    </location>
</feature>
<feature type="compositionally biased region" description="Polar residues" evidence="1">
    <location>
        <begin position="408"/>
        <end position="418"/>
    </location>
</feature>
<evidence type="ECO:0000313" key="3">
    <source>
        <dbReference type="EMBL" id="KZF20439.1"/>
    </source>
</evidence>
<dbReference type="RefSeq" id="XP_018185994.1">
    <property type="nucleotide sequence ID" value="XM_018336310.1"/>
</dbReference>
<feature type="compositionally biased region" description="Low complexity" evidence="1">
    <location>
        <begin position="198"/>
        <end position="211"/>
    </location>
</feature>
<feature type="compositionally biased region" description="Basic and acidic residues" evidence="1">
    <location>
        <begin position="226"/>
        <end position="271"/>
    </location>
</feature>
<organism evidence="3 4">
    <name type="scientific">Xylona heveae (strain CBS 132557 / TC161)</name>
    <dbReference type="NCBI Taxonomy" id="1328760"/>
    <lineage>
        <taxon>Eukaryota</taxon>
        <taxon>Fungi</taxon>
        <taxon>Dikarya</taxon>
        <taxon>Ascomycota</taxon>
        <taxon>Pezizomycotina</taxon>
        <taxon>Xylonomycetes</taxon>
        <taxon>Xylonales</taxon>
        <taxon>Xylonaceae</taxon>
        <taxon>Xylona</taxon>
    </lineage>
</organism>
<dbReference type="AlphaFoldDB" id="A0A165AGL3"/>
<dbReference type="EMBL" id="KV407463">
    <property type="protein sequence ID" value="KZF20439.1"/>
    <property type="molecule type" value="Genomic_DNA"/>
</dbReference>
<evidence type="ECO:0000256" key="1">
    <source>
        <dbReference type="SAM" id="MobiDB-lite"/>
    </source>
</evidence>
<feature type="compositionally biased region" description="Low complexity" evidence="1">
    <location>
        <begin position="88"/>
        <end position="98"/>
    </location>
</feature>
<keyword evidence="4" id="KW-1185">Reference proteome</keyword>
<sequence>MSSEPEMRGSKGNEIPSGGAFEPTCRADGTLSTSIPKLVHSQALAKNQPFNERHDLTTRHDFITSSLSQQRHRQPTRPLTPAEVGIFSRPSSSSGSPSTVYRRTPRLEQRRGPLQPSVDPPAHQADVLDDPENFYITSQRLREGLPTLPPGTPRISRRTAAAIIYALEDALRGPHPFTPDLEEENAPMTDLIGGGSAASGNGRNINGNSRAVSRSASGTQYPAVRGPRDIMRDRQAREARRKAESEARERELHDAERLTQEERRRSAERRATAAGVTGGAVGGTEGHGYRRSAGNQSARPAADPGVSSPDTGRRQGERAVSGPAAINQTGESQMSGGGRPRGSSVGQAAARTGTSQPTMTPSASHRPSETQAQPTQSRPTAASGLQAQGSSAPQPASQRAQAATSASNGANQQRNPTVSSFPHAFERWEQLSSHWEGLTSYWIRRLESNSDEVRQEPLAQQMSRQITDLSAAGANLFHAVVELQRLRASSERKFTRWLLEQKGEQERAKEIQAELETGLRNEQQARIDAVQMAARMEREKSLSDKMVAEMRRELQISKEEARRAWEELGRREQEERDRTASLREGQPTLVGGVQVVPMAGAPSRHASTNRSHTSEAMYPGGVGPSAMTPAAGPGVVGPEAAYGMYDPDVRSTTDTDPYLERGQEGLLLPHLHQEHDVAALSESGATTPTTRVAFQPTGTSAPQVVTVPATSQEAIESYPAYQAPSREAPTEPIYQQAVTVPQAHVTEEPVHHAPSTGDTLSEEDEYELDDKGRVLYDTHGQPVIARGASRSEGSEEFEIRERAVPAQPYGPGYVPVTSSGEYGYGGDPVDYSGAGYGWETSVPRHHHPTRLSDVIEEDERSRTSPSRASQATEALFNRLLQHYGIEHTTKRRYKPATLIQATFGYVKSKDAFLDYFFLSLYGNLCVRKESAFIPNVSQALSYLEDFSSWDAKGTNDLAAAIEEFAEHLVVNFFYPLRASSSRTPQPTPASLSALQASTPSGSVQRLSVLRKSCLIRDHHRCVVSRKFDRGEAKRRFKQHGEASADDDDGNHLKNETSDQLSFLEVAHILPHSLTSISTEGLELSDSKKNVLQILTMFDPEIKHLINGPKIDTPLNALTLTRDFHQLFGEFEIYFESTEVPYQYKIDSTEQRAFLRDPLFPVTRTLHLSPGRSIDPPSPRLLAVHRAVALILKLSGAGEYIEKILQDIEELRVEEDGSTNLDQFVRLRLAAWPA</sequence>
<proteinExistence type="predicted"/>
<feature type="region of interest" description="Disordered" evidence="1">
    <location>
        <begin position="1"/>
        <end position="30"/>
    </location>
</feature>
<feature type="compositionally biased region" description="Low complexity" evidence="1">
    <location>
        <begin position="381"/>
        <end position="407"/>
    </location>
</feature>
<feature type="region of interest" description="Disordered" evidence="1">
    <location>
        <begin position="1034"/>
        <end position="1053"/>
    </location>
</feature>
<dbReference type="OrthoDB" id="5945798at2759"/>
<feature type="region of interest" description="Disordered" evidence="1">
    <location>
        <begin position="175"/>
        <end position="418"/>
    </location>
</feature>
<reference evidence="3 4" key="1">
    <citation type="journal article" date="2016" name="Fungal Biol.">
        <title>The genome of Xylona heveae provides a window into fungal endophytism.</title>
        <authorList>
            <person name="Gazis R."/>
            <person name="Kuo A."/>
            <person name="Riley R."/>
            <person name="LaButti K."/>
            <person name="Lipzen A."/>
            <person name="Lin J."/>
            <person name="Amirebrahimi M."/>
            <person name="Hesse C.N."/>
            <person name="Spatafora J.W."/>
            <person name="Henrissat B."/>
            <person name="Hainaut M."/>
            <person name="Grigoriev I.V."/>
            <person name="Hibbett D.S."/>
        </authorList>
    </citation>
    <scope>NUCLEOTIDE SEQUENCE [LARGE SCALE GENOMIC DNA]</scope>
    <source>
        <strain evidence="3 4">TC161</strain>
    </source>
</reference>
<dbReference type="InParanoid" id="A0A165AGL3"/>
<evidence type="ECO:0000259" key="2">
    <source>
        <dbReference type="Pfam" id="PF13391"/>
    </source>
</evidence>
<accession>A0A165AGL3</accession>
<feature type="region of interest" description="Disordered" evidence="1">
    <location>
        <begin position="842"/>
        <end position="868"/>
    </location>
</feature>
<feature type="compositionally biased region" description="Polar residues" evidence="1">
    <location>
        <begin position="352"/>
        <end position="380"/>
    </location>
</feature>
<evidence type="ECO:0000313" key="4">
    <source>
        <dbReference type="Proteomes" id="UP000076632"/>
    </source>
</evidence>
<dbReference type="InterPro" id="IPR003615">
    <property type="entry name" value="HNH_nuc"/>
</dbReference>
<protein>
    <recommendedName>
        <fullName evidence="2">HNH nuclease domain-containing protein</fullName>
    </recommendedName>
</protein>
<dbReference type="Pfam" id="PF13391">
    <property type="entry name" value="HNH_2"/>
    <property type="match status" value="1"/>
</dbReference>
<gene>
    <name evidence="3" type="ORF">L228DRAFT_285144</name>
</gene>
<feature type="compositionally biased region" description="Gly residues" evidence="1">
    <location>
        <begin position="276"/>
        <end position="286"/>
    </location>
</feature>
<name>A0A165AGL3_XYLHT</name>
<dbReference type="STRING" id="1328760.A0A165AGL3"/>
<dbReference type="Proteomes" id="UP000076632">
    <property type="component" value="Unassembled WGS sequence"/>
</dbReference>
<feature type="region of interest" description="Disordered" evidence="1">
    <location>
        <begin position="63"/>
        <end position="127"/>
    </location>
</feature>
<feature type="compositionally biased region" description="Basic and acidic residues" evidence="1">
    <location>
        <begin position="1"/>
        <end position="11"/>
    </location>
</feature>